<feature type="compositionally biased region" description="Polar residues" evidence="1">
    <location>
        <begin position="46"/>
        <end position="60"/>
    </location>
</feature>
<evidence type="ECO:0000313" key="4">
    <source>
        <dbReference type="Proteomes" id="UP000318050"/>
    </source>
</evidence>
<dbReference type="GO" id="GO:0015074">
    <property type="term" value="P:DNA integration"/>
    <property type="evidence" value="ECO:0007669"/>
    <property type="project" value="InterPro"/>
</dbReference>
<evidence type="ECO:0000313" key="3">
    <source>
        <dbReference type="EMBL" id="TWB60655.1"/>
    </source>
</evidence>
<name>A0A560IQW5_9PROT</name>
<proteinExistence type="predicted"/>
<dbReference type="AlphaFoldDB" id="A0A560IQW5"/>
<protein>
    <submittedName>
        <fullName evidence="3">Integrase-like protein</fullName>
    </submittedName>
</protein>
<dbReference type="EMBL" id="VITT01000006">
    <property type="protein sequence ID" value="TWB60655.1"/>
    <property type="molecule type" value="Genomic_DNA"/>
</dbReference>
<feature type="domain" description="Integrase catalytic" evidence="2">
    <location>
        <begin position="2"/>
        <end position="42"/>
    </location>
</feature>
<dbReference type="Proteomes" id="UP000318050">
    <property type="component" value="Unassembled WGS sequence"/>
</dbReference>
<accession>A0A560IQW5</accession>
<organism evidence="3 4">
    <name type="scientific">Nitrospirillum amazonense</name>
    <dbReference type="NCBI Taxonomy" id="28077"/>
    <lineage>
        <taxon>Bacteria</taxon>
        <taxon>Pseudomonadati</taxon>
        <taxon>Pseudomonadota</taxon>
        <taxon>Alphaproteobacteria</taxon>
        <taxon>Rhodospirillales</taxon>
        <taxon>Azospirillaceae</taxon>
        <taxon>Nitrospirillum</taxon>
    </lineage>
</organism>
<gene>
    <name evidence="3" type="ORF">FBZ92_106216</name>
</gene>
<sequence>MESFFSSPKTERVARVVHQSRNQARADAFDYIERFYNPTRIELIPVSSNPAAAQSETSAQPDPRERGTGGGHGRAHHDLKTIIFSAVISRAV</sequence>
<reference evidence="3 4" key="1">
    <citation type="submission" date="2019-06" db="EMBL/GenBank/DDBJ databases">
        <title>Genomic Encyclopedia of Type Strains, Phase IV (KMG-V): Genome sequencing to study the core and pangenomes of soil and plant-associated prokaryotes.</title>
        <authorList>
            <person name="Whitman W."/>
        </authorList>
    </citation>
    <scope>NUCLEOTIDE SEQUENCE [LARGE SCALE GENOMIC DNA]</scope>
    <source>
        <strain evidence="3 4">BR 11140</strain>
    </source>
</reference>
<evidence type="ECO:0000256" key="1">
    <source>
        <dbReference type="SAM" id="MobiDB-lite"/>
    </source>
</evidence>
<dbReference type="Pfam" id="PF13333">
    <property type="entry name" value="rve_2"/>
    <property type="match status" value="1"/>
</dbReference>
<feature type="region of interest" description="Disordered" evidence="1">
    <location>
        <begin position="46"/>
        <end position="77"/>
    </location>
</feature>
<dbReference type="InterPro" id="IPR001584">
    <property type="entry name" value="Integrase_cat-core"/>
</dbReference>
<comment type="caution">
    <text evidence="3">The sequence shown here is derived from an EMBL/GenBank/DDBJ whole genome shotgun (WGS) entry which is preliminary data.</text>
</comment>
<evidence type="ECO:0000259" key="2">
    <source>
        <dbReference type="Pfam" id="PF13333"/>
    </source>
</evidence>